<dbReference type="InterPro" id="IPR020904">
    <property type="entry name" value="Sc_DH/Rdtase_CS"/>
</dbReference>
<evidence type="ECO:0000256" key="33">
    <source>
        <dbReference type="ARBA" id="ARBA00070911"/>
    </source>
</evidence>
<evidence type="ECO:0000256" key="17">
    <source>
        <dbReference type="ARBA" id="ARBA00023128"/>
    </source>
</evidence>
<feature type="transmembrane region" description="Helical" evidence="40">
    <location>
        <begin position="200"/>
        <end position="221"/>
    </location>
</feature>
<dbReference type="GO" id="GO:0005759">
    <property type="term" value="C:mitochondrial matrix"/>
    <property type="evidence" value="ECO:0007669"/>
    <property type="project" value="UniProtKB-SubCell"/>
</dbReference>
<keyword evidence="16" id="KW-0443">Lipid metabolism</keyword>
<comment type="catalytic activity">
    <reaction evidence="28">
        <text>testosterone + NAD(+) = androst-4-ene-3,17-dione + NADH + H(+)</text>
        <dbReference type="Rhea" id="RHEA:14929"/>
        <dbReference type="ChEBI" id="CHEBI:15378"/>
        <dbReference type="ChEBI" id="CHEBI:16422"/>
        <dbReference type="ChEBI" id="CHEBI:17347"/>
        <dbReference type="ChEBI" id="CHEBI:57540"/>
        <dbReference type="ChEBI" id="CHEBI:57945"/>
        <dbReference type="EC" id="1.1.1.239"/>
    </reaction>
    <physiologicalReaction direction="left-to-right" evidence="28">
        <dbReference type="Rhea" id="RHEA:14930"/>
    </physiologicalReaction>
</comment>
<evidence type="ECO:0000256" key="11">
    <source>
        <dbReference type="ARBA" id="ARBA00022832"/>
    </source>
</evidence>
<comment type="pathway">
    <text evidence="22">Steroid biosynthesis; estrogen biosynthesis.</text>
</comment>
<protein>
    <recommendedName>
        <fullName evidence="33">(3R)-3-hydroxyacyl-CoA dehydrogenase</fullName>
        <ecNumber evidence="32">1.1.1.239</ecNumber>
        <ecNumber evidence="20">1.1.1.62</ecNumber>
        <ecNumber evidence="6">1.1.1.n12</ecNumber>
    </recommendedName>
    <alternativeName>
        <fullName evidence="35">17-beta-hydroxysteroid dehydrogenase 8</fullName>
    </alternativeName>
    <alternativeName>
        <fullName evidence="34">3-ketoacyl-[acyl-carrier-protein] reductase alpha subunit</fullName>
    </alternativeName>
    <alternativeName>
        <fullName evidence="37">3-oxoacyl-[acyl-carrier-protein] reductase</fullName>
    </alternativeName>
    <alternativeName>
        <fullName evidence="38">Estradiol 17-beta-dehydrogenase 8</fullName>
    </alternativeName>
    <alternativeName>
        <fullName evidence="25">Solute carrier family 39 member 7</fullName>
    </alternativeName>
    <alternativeName>
        <fullName evidence="36">Testosterone 17-beta-dehydrogenase 8</fullName>
    </alternativeName>
    <alternativeName>
        <fullName evidence="24">Zinc transporter SLC39A7</fullName>
    </alternativeName>
    <alternativeName>
        <fullName evidence="26">Zrt-, Irt-like protein 7</fullName>
    </alternativeName>
</protein>
<evidence type="ECO:0000256" key="40">
    <source>
        <dbReference type="SAM" id="Phobius"/>
    </source>
</evidence>
<comment type="subunit">
    <text evidence="31">Heterotetramer with CBR4; contains two molecules of HSD17B8 and CBR4.</text>
</comment>
<dbReference type="CDD" id="cd05333">
    <property type="entry name" value="BKR_SDR_c"/>
    <property type="match status" value="1"/>
</dbReference>
<dbReference type="AlphaFoldDB" id="A0A4X2L6H9"/>
<comment type="catalytic activity">
    <reaction evidence="30">
        <text>a (3R)-3-hydroxyacyl-CoA + NAD(+) = a 3-oxoacyl-CoA + NADH + H(+)</text>
        <dbReference type="Rhea" id="RHEA:32711"/>
        <dbReference type="ChEBI" id="CHEBI:15378"/>
        <dbReference type="ChEBI" id="CHEBI:57319"/>
        <dbReference type="ChEBI" id="CHEBI:57540"/>
        <dbReference type="ChEBI" id="CHEBI:57945"/>
        <dbReference type="ChEBI" id="CHEBI:90726"/>
        <dbReference type="EC" id="1.1.1.n12"/>
    </reaction>
    <physiologicalReaction direction="left-to-right" evidence="30">
        <dbReference type="Rhea" id="RHEA:32712"/>
    </physiologicalReaction>
</comment>
<feature type="transmembrane region" description="Helical" evidence="40">
    <location>
        <begin position="252"/>
        <end position="271"/>
    </location>
</feature>
<dbReference type="GO" id="GO:0047035">
    <property type="term" value="F:testosterone dehydrogenase (NAD+) activity"/>
    <property type="evidence" value="ECO:0007669"/>
    <property type="project" value="UniProtKB-EC"/>
</dbReference>
<evidence type="ECO:0000256" key="24">
    <source>
        <dbReference type="ARBA" id="ARBA00039859"/>
    </source>
</evidence>
<evidence type="ECO:0000256" key="27">
    <source>
        <dbReference type="ARBA" id="ARBA00049069"/>
    </source>
</evidence>
<feature type="region of interest" description="Disordered" evidence="39">
    <location>
        <begin position="280"/>
        <end position="343"/>
    </location>
</feature>
<feature type="compositionally biased region" description="Basic and acidic residues" evidence="39">
    <location>
        <begin position="334"/>
        <end position="343"/>
    </location>
</feature>
<feature type="region of interest" description="Disordered" evidence="39">
    <location>
        <begin position="228"/>
        <end position="250"/>
    </location>
</feature>
<dbReference type="EC" id="1.1.1.239" evidence="32"/>
<comment type="catalytic activity">
    <reaction evidence="29">
        <text>17beta-hydroxy-5alpha-androstan-3-one + NAD(+) = 5alpha-androstan-3,17-dione + NADH + H(+)</text>
        <dbReference type="Rhea" id="RHEA:41992"/>
        <dbReference type="ChEBI" id="CHEBI:15378"/>
        <dbReference type="ChEBI" id="CHEBI:15994"/>
        <dbReference type="ChEBI" id="CHEBI:16330"/>
        <dbReference type="ChEBI" id="CHEBI:57540"/>
        <dbReference type="ChEBI" id="CHEBI:57945"/>
    </reaction>
    <physiologicalReaction direction="left-to-right" evidence="29">
        <dbReference type="Rhea" id="RHEA:41993"/>
    </physiologicalReaction>
</comment>
<feature type="compositionally biased region" description="Basic and acidic residues" evidence="39">
    <location>
        <begin position="288"/>
        <end position="315"/>
    </location>
</feature>
<feature type="compositionally biased region" description="Basic residues" evidence="39">
    <location>
        <begin position="46"/>
        <end position="61"/>
    </location>
</feature>
<keyword evidence="15" id="KW-0520">NAD</keyword>
<evidence type="ECO:0000256" key="38">
    <source>
        <dbReference type="ARBA" id="ARBA00083258"/>
    </source>
</evidence>
<keyword evidence="14" id="KW-0560">Oxidoreductase</keyword>
<evidence type="ECO:0000256" key="32">
    <source>
        <dbReference type="ARBA" id="ARBA00066822"/>
    </source>
</evidence>
<evidence type="ECO:0000256" key="31">
    <source>
        <dbReference type="ARBA" id="ARBA00065174"/>
    </source>
</evidence>
<evidence type="ECO:0000256" key="14">
    <source>
        <dbReference type="ARBA" id="ARBA00023002"/>
    </source>
</evidence>
<comment type="catalytic activity">
    <reaction evidence="21">
        <text>Zn(2+)(in) = Zn(2+)(out)</text>
        <dbReference type="Rhea" id="RHEA:29351"/>
        <dbReference type="ChEBI" id="CHEBI:29105"/>
    </reaction>
</comment>
<evidence type="ECO:0000256" key="7">
    <source>
        <dbReference type="ARBA" id="ARBA00022448"/>
    </source>
</evidence>
<evidence type="ECO:0000256" key="2">
    <source>
        <dbReference type="ARBA" id="ARBA00004305"/>
    </source>
</evidence>
<keyword evidence="7" id="KW-0813">Transport</keyword>
<dbReference type="GO" id="GO:0004303">
    <property type="term" value="F:estradiol 17-beta-dehydrogenase [NAD(P)+] activity"/>
    <property type="evidence" value="ECO:0007669"/>
    <property type="project" value="UniProtKB-EC"/>
</dbReference>
<keyword evidence="43" id="KW-1185">Reference proteome</keyword>
<dbReference type="EC" id="1.1.1.n12" evidence="6"/>
<accession>A0A4X2L6H9</accession>
<evidence type="ECO:0000256" key="18">
    <source>
        <dbReference type="ARBA" id="ARBA00023136"/>
    </source>
</evidence>
<name>A0A4X2L6H9_VOMUR</name>
<evidence type="ECO:0000256" key="8">
    <source>
        <dbReference type="ARBA" id="ARBA00022516"/>
    </source>
</evidence>
<evidence type="ECO:0000256" key="21">
    <source>
        <dbReference type="ARBA" id="ARBA00034634"/>
    </source>
</evidence>
<evidence type="ECO:0000256" key="35">
    <source>
        <dbReference type="ARBA" id="ARBA00081419"/>
    </source>
</evidence>
<dbReference type="Gene3D" id="3.40.50.720">
    <property type="entry name" value="NAD(P)-binding Rossmann-like Domain"/>
    <property type="match status" value="1"/>
</dbReference>
<feature type="compositionally biased region" description="Basic and acidic residues" evidence="39">
    <location>
        <begin position="62"/>
        <end position="93"/>
    </location>
</feature>
<comment type="similarity">
    <text evidence="5">Belongs to the short-chain dehydrogenases/reductases (SDR) family.</text>
</comment>
<feature type="compositionally biased region" description="Basic and acidic residues" evidence="39">
    <location>
        <begin position="228"/>
        <end position="243"/>
    </location>
</feature>
<dbReference type="PANTHER" id="PTHR16950:SF25">
    <property type="entry name" value="ZINC TRANSPORTER SLC39A7"/>
    <property type="match status" value="1"/>
</dbReference>
<evidence type="ECO:0000256" key="25">
    <source>
        <dbReference type="ARBA" id="ARBA00042780"/>
    </source>
</evidence>
<gene>
    <name evidence="42" type="primary">HSD17B8</name>
</gene>
<dbReference type="GO" id="GO:0006882">
    <property type="term" value="P:intracellular zinc ion homeostasis"/>
    <property type="evidence" value="ECO:0007669"/>
    <property type="project" value="TreeGrafter"/>
</dbReference>
<evidence type="ECO:0000256" key="34">
    <source>
        <dbReference type="ARBA" id="ARBA00077835"/>
    </source>
</evidence>
<dbReference type="PROSITE" id="PS00061">
    <property type="entry name" value="ADH_SHORT"/>
    <property type="match status" value="1"/>
</dbReference>
<feature type="region of interest" description="Disordered" evidence="39">
    <location>
        <begin position="40"/>
        <end position="154"/>
    </location>
</feature>
<evidence type="ECO:0000256" key="6">
    <source>
        <dbReference type="ARBA" id="ARBA00012456"/>
    </source>
</evidence>
<evidence type="ECO:0000256" key="4">
    <source>
        <dbReference type="ARBA" id="ARBA00005198"/>
    </source>
</evidence>
<evidence type="ECO:0000256" key="30">
    <source>
        <dbReference type="ARBA" id="ARBA00052680"/>
    </source>
</evidence>
<evidence type="ECO:0000256" key="23">
    <source>
        <dbReference type="ARBA" id="ARBA00038485"/>
    </source>
</evidence>
<evidence type="ECO:0000256" key="36">
    <source>
        <dbReference type="ARBA" id="ARBA00081936"/>
    </source>
</evidence>
<keyword evidence="19" id="KW-0275">Fatty acid biosynthesis</keyword>
<dbReference type="SMART" id="SM00822">
    <property type="entry name" value="PKS_KR"/>
    <property type="match status" value="1"/>
</dbReference>
<sequence>MAHGVPGARCWAAVGLVTWVALELLVSGLGGRTDLHEDMHEDFHHSGHGHSHKDFHRHDHGHSHEDFHHPGHGHSHEDFQHHGRGHLHDDFHHGHSHAPGHHGHTHENFYYESDPLHSRHSREGNGHRDHTHDHGHSHAHEYGQSPKGIGDSEVLGSGQDLDTFSLWAYALGATVLISAAPFFILFLVPVESNSPQHRSLLQILLSFASGGLLGDAFLHLIPHALEPHSHHGDVESQLEERPGHGHSHSHQGPILSVGLWVLGGIVAFLVVEKFVTHVKGGHGHGHGHGHEHGQCESSKEKQSSDEEEKEKEIGGARRRRGAGKEPSDGAVKQLKSEEEKGGSDMRVSGYLNLAADLAHNFTDGLAIGASFRGGRGLGILTTLTVLLHEVPHEVGDFAILVQSGCSKRQAMRLQLLTALGALAGTTCALLAEGGSQGNSAAGAGSGIGQAVSLRLAREGALVAASDRDGAAAEETIRLLVGTGRDAGAGPGCHAAFQADVAQAGAVQALIEQIQACFSRPPSVVVSCAGITRDEFLLRMPEDYWDEVIAVNLKGTFLVTQAAARALVSSGSGGSIINISSIVGKVGNLGQTNYAASKAGVEGMTRNVARELGRHGIRCNSILPGFIITPMTKKVPQKVLDRIITQIPMGHLGVPEDVADVVAFLASDDSGYITGTTLEVTGGLFM</sequence>
<organism evidence="42 43">
    <name type="scientific">Vombatus ursinus</name>
    <name type="common">Common wombat</name>
    <dbReference type="NCBI Taxonomy" id="29139"/>
    <lineage>
        <taxon>Eukaryota</taxon>
        <taxon>Metazoa</taxon>
        <taxon>Chordata</taxon>
        <taxon>Craniata</taxon>
        <taxon>Vertebrata</taxon>
        <taxon>Euteleostomi</taxon>
        <taxon>Mammalia</taxon>
        <taxon>Metatheria</taxon>
        <taxon>Diprotodontia</taxon>
        <taxon>Vombatidae</taxon>
        <taxon>Vombatus</taxon>
    </lineage>
</organism>
<evidence type="ECO:0000256" key="5">
    <source>
        <dbReference type="ARBA" id="ARBA00006484"/>
    </source>
</evidence>
<evidence type="ECO:0000256" key="22">
    <source>
        <dbReference type="ARBA" id="ARBA00037929"/>
    </source>
</evidence>
<evidence type="ECO:0000256" key="12">
    <source>
        <dbReference type="ARBA" id="ARBA00022906"/>
    </source>
</evidence>
<keyword evidence="17" id="KW-0496">Mitochondrion</keyword>
<dbReference type="SUPFAM" id="SSF51735">
    <property type="entry name" value="NAD(P)-binding Rossmann-fold domains"/>
    <property type="match status" value="1"/>
</dbReference>
<dbReference type="FunFam" id="3.40.50.720:FF:000231">
    <property type="entry name" value="Estradiol 17-beta-dehydrogenase 8"/>
    <property type="match status" value="1"/>
</dbReference>
<evidence type="ECO:0000313" key="43">
    <source>
        <dbReference type="Proteomes" id="UP000314987"/>
    </source>
</evidence>
<feature type="compositionally biased region" description="Basic residues" evidence="39">
    <location>
        <begin position="94"/>
        <end position="104"/>
    </location>
</feature>
<keyword evidence="9" id="KW-0597">Phosphoprotein</keyword>
<evidence type="ECO:0000256" key="28">
    <source>
        <dbReference type="ARBA" id="ARBA00050232"/>
    </source>
</evidence>
<dbReference type="EC" id="1.1.1.62" evidence="20"/>
<feature type="compositionally biased region" description="Basic and acidic residues" evidence="39">
    <location>
        <begin position="105"/>
        <end position="141"/>
    </location>
</feature>
<keyword evidence="12" id="KW-0406">Ion transport</keyword>
<dbReference type="GO" id="GO:0008210">
    <property type="term" value="P:estrogen metabolic process"/>
    <property type="evidence" value="ECO:0007669"/>
    <property type="project" value="UniProtKB-ARBA"/>
</dbReference>
<comment type="pathway">
    <text evidence="3">Lipid metabolism; fatty acid biosynthesis.</text>
</comment>
<comment type="subcellular location">
    <subcellularLocation>
        <location evidence="1">Golgi apparatus</location>
        <location evidence="1">cis-Golgi network membrane</location>
        <topology evidence="1">Multi-pass membrane protein</topology>
    </subcellularLocation>
    <subcellularLocation>
        <location evidence="2">Mitochondrion matrix</location>
    </subcellularLocation>
</comment>
<reference evidence="43" key="1">
    <citation type="submission" date="2018-12" db="EMBL/GenBank/DDBJ databases">
        <authorList>
            <person name="Yazar S."/>
        </authorList>
    </citation>
    <scope>NUCLEOTIDE SEQUENCE [LARGE SCALE GENOMIC DNA]</scope>
</reference>
<comment type="similarity">
    <text evidence="23">Belongs to the ZIP transporter (TC 2.A.5) family. KE4/Catsup subfamily.</text>
</comment>
<feature type="transmembrane region" description="Helical" evidence="40">
    <location>
        <begin position="166"/>
        <end position="188"/>
    </location>
</feature>
<evidence type="ECO:0000256" key="9">
    <source>
        <dbReference type="ARBA" id="ARBA00022553"/>
    </source>
</evidence>
<comment type="catalytic activity">
    <reaction evidence="27">
        <text>17beta-estradiol + NAD(+) = estrone + NADH + H(+)</text>
        <dbReference type="Rhea" id="RHEA:24612"/>
        <dbReference type="ChEBI" id="CHEBI:15378"/>
        <dbReference type="ChEBI" id="CHEBI:16469"/>
        <dbReference type="ChEBI" id="CHEBI:17263"/>
        <dbReference type="ChEBI" id="CHEBI:57540"/>
        <dbReference type="ChEBI" id="CHEBI:57945"/>
        <dbReference type="EC" id="1.1.1.62"/>
    </reaction>
    <physiologicalReaction direction="left-to-right" evidence="27">
        <dbReference type="Rhea" id="RHEA:24613"/>
    </physiologicalReaction>
    <physiologicalReaction direction="right-to-left" evidence="27">
        <dbReference type="Rhea" id="RHEA:24614"/>
    </physiologicalReaction>
</comment>
<dbReference type="Pfam" id="PF02535">
    <property type="entry name" value="Zip"/>
    <property type="match status" value="1"/>
</dbReference>
<evidence type="ECO:0000256" key="3">
    <source>
        <dbReference type="ARBA" id="ARBA00005194"/>
    </source>
</evidence>
<reference evidence="42" key="3">
    <citation type="submission" date="2025-09" db="UniProtKB">
        <authorList>
            <consortium name="Ensembl"/>
        </authorList>
    </citation>
    <scope>IDENTIFICATION</scope>
</reference>
<dbReference type="InterPro" id="IPR057326">
    <property type="entry name" value="KR_dom"/>
</dbReference>
<keyword evidence="11" id="KW-0276">Fatty acid metabolism</keyword>
<evidence type="ECO:0000256" key="1">
    <source>
        <dbReference type="ARBA" id="ARBA00004257"/>
    </source>
</evidence>
<evidence type="ECO:0000256" key="15">
    <source>
        <dbReference type="ARBA" id="ARBA00023027"/>
    </source>
</evidence>
<dbReference type="GO" id="GO:0005794">
    <property type="term" value="C:Golgi apparatus"/>
    <property type="evidence" value="ECO:0007669"/>
    <property type="project" value="UniProtKB-SubCell"/>
</dbReference>
<evidence type="ECO:0000256" key="19">
    <source>
        <dbReference type="ARBA" id="ARBA00023160"/>
    </source>
</evidence>
<evidence type="ECO:0000256" key="16">
    <source>
        <dbReference type="ARBA" id="ARBA00023098"/>
    </source>
</evidence>
<dbReference type="GO" id="GO:0016020">
    <property type="term" value="C:membrane"/>
    <property type="evidence" value="ECO:0007669"/>
    <property type="project" value="InterPro"/>
</dbReference>
<evidence type="ECO:0000256" key="20">
    <source>
        <dbReference type="ARBA" id="ARBA00024072"/>
    </source>
</evidence>
<keyword evidence="10 40" id="KW-0812">Transmembrane</keyword>
<dbReference type="GO" id="GO:0005385">
    <property type="term" value="F:zinc ion transmembrane transporter activity"/>
    <property type="evidence" value="ECO:0007669"/>
    <property type="project" value="TreeGrafter"/>
</dbReference>
<keyword evidence="13 40" id="KW-1133">Transmembrane helix</keyword>
<dbReference type="PRINTS" id="PR00081">
    <property type="entry name" value="GDHRDH"/>
</dbReference>
<comment type="pathway">
    <text evidence="4">Lipid metabolism; mitochondrial fatty acid beta-oxidation.</text>
</comment>
<keyword evidence="18 40" id="KW-0472">Membrane</keyword>
<dbReference type="Proteomes" id="UP000314987">
    <property type="component" value="Unassembled WGS sequence"/>
</dbReference>
<evidence type="ECO:0000259" key="41">
    <source>
        <dbReference type="SMART" id="SM00822"/>
    </source>
</evidence>
<evidence type="ECO:0000256" key="29">
    <source>
        <dbReference type="ARBA" id="ARBA00050435"/>
    </source>
</evidence>
<proteinExistence type="inferred from homology"/>
<dbReference type="InterPro" id="IPR036291">
    <property type="entry name" value="NAD(P)-bd_dom_sf"/>
</dbReference>
<dbReference type="GO" id="GO:0006633">
    <property type="term" value="P:fatty acid biosynthetic process"/>
    <property type="evidence" value="ECO:0007669"/>
    <property type="project" value="UniProtKB-KW"/>
</dbReference>
<evidence type="ECO:0000256" key="37">
    <source>
        <dbReference type="ARBA" id="ARBA00083097"/>
    </source>
</evidence>
<feature type="domain" description="Ketoreductase" evidence="41">
    <location>
        <begin position="440"/>
        <end position="629"/>
    </location>
</feature>
<dbReference type="GeneTree" id="ENSGT00940000157349"/>
<dbReference type="Ensembl" id="ENSVURT00010022294.1">
    <property type="protein sequence ID" value="ENSVURP00010019588.1"/>
    <property type="gene ID" value="ENSVURG00010014948.1"/>
</dbReference>
<reference evidence="42" key="2">
    <citation type="submission" date="2025-08" db="UniProtKB">
        <authorList>
            <consortium name="Ensembl"/>
        </authorList>
    </citation>
    <scope>IDENTIFICATION</scope>
</reference>
<keyword evidence="12" id="KW-0862">Zinc</keyword>
<evidence type="ECO:0000256" key="26">
    <source>
        <dbReference type="ARBA" id="ARBA00043053"/>
    </source>
</evidence>
<dbReference type="PANTHER" id="PTHR16950">
    <property type="entry name" value="ZINC TRANSPORTER SLC39A7 HISTIDINE-RICH MEMBRANE PROTEIN KE4"/>
    <property type="match status" value="1"/>
</dbReference>
<evidence type="ECO:0000256" key="10">
    <source>
        <dbReference type="ARBA" id="ARBA00022692"/>
    </source>
</evidence>
<evidence type="ECO:0000256" key="13">
    <source>
        <dbReference type="ARBA" id="ARBA00022989"/>
    </source>
</evidence>
<dbReference type="InterPro" id="IPR003689">
    <property type="entry name" value="ZIP"/>
</dbReference>
<keyword evidence="8" id="KW-0444">Lipid biosynthesis</keyword>
<evidence type="ECO:0000313" key="42">
    <source>
        <dbReference type="Ensembl" id="ENSVURP00010019588.1"/>
    </source>
</evidence>
<dbReference type="InterPro" id="IPR002347">
    <property type="entry name" value="SDR_fam"/>
</dbReference>
<evidence type="ECO:0000256" key="39">
    <source>
        <dbReference type="SAM" id="MobiDB-lite"/>
    </source>
</evidence>
<keyword evidence="12" id="KW-0864">Zinc transport</keyword>
<dbReference type="STRING" id="29139.ENSVURP00010019588"/>
<dbReference type="PRINTS" id="PR00080">
    <property type="entry name" value="SDRFAMILY"/>
</dbReference>